<dbReference type="EMBL" id="LVKK01000001">
    <property type="protein sequence ID" value="OAG45617.1"/>
    <property type="molecule type" value="Genomic_DNA"/>
</dbReference>
<dbReference type="Gene3D" id="2.30.30.490">
    <property type="match status" value="1"/>
</dbReference>
<dbReference type="InterPro" id="IPR001025">
    <property type="entry name" value="BAH_dom"/>
</dbReference>
<feature type="region of interest" description="Disordered" evidence="1">
    <location>
        <begin position="443"/>
        <end position="484"/>
    </location>
</feature>
<accession>A0A177FN24</accession>
<evidence type="ECO:0000313" key="3">
    <source>
        <dbReference type="EMBL" id="OAG45617.1"/>
    </source>
</evidence>
<sequence length="545" mass="61379">MTNVVSHGRGGAANIGPDDQTYVDGGIVREGPVGDQGDGPYSAGRGGVGNIEHDTKPVAGPPHDADVIPETATRVAKLESHHVGRGGAGNEEHVHEKKHESFIDKIKAFFGSSSVKNDPDFGETYHSTESYGEESIEGSESPETEHRQVSRQVIGRKRRSSEMETEMEDDSSAVADSPQNHETNQIPGVARTIESEGVTFKVKAGVTRSQLSNTRDKDIIYLTDCPLERTDLTVGYTVEPGSKWESAKRYHTAQCQYVYINNKEIVPAPLHADATEDEKLAYDKKNCWVGLLAEFKAVDGEEVFARVYWLYWPDELPMGRQPYHGRRELVFSNHVEIIEAQSLVSLADVSHWDETDDSNKNMLGERYWRQILDVTKLGTQPHRSLRSLSQLRKFCICKGYDNPEQEMFQCPDNDCGTWNHEACLIDNMERRAWERFKKGTLTHEVPETEQNETSSHIPLNPTKHVATPKSKKTTASRNKKKPWAGKLEGKISRGRKVADDNYIHIATIRQLVPQSKHEKDDSFKPVTWNMEFNCLKCHRALNSLE</sequence>
<dbReference type="RefSeq" id="XP_022517569.1">
    <property type="nucleotide sequence ID" value="XM_022650243.1"/>
</dbReference>
<feature type="region of interest" description="Disordered" evidence="1">
    <location>
        <begin position="1"/>
        <end position="43"/>
    </location>
</feature>
<feature type="domain" description="BAH" evidence="2">
    <location>
        <begin position="264"/>
        <end position="383"/>
    </location>
</feature>
<dbReference type="Proteomes" id="UP000077002">
    <property type="component" value="Unassembled WGS sequence"/>
</dbReference>
<keyword evidence="4" id="KW-1185">Reference proteome</keyword>
<dbReference type="InterPro" id="IPR011011">
    <property type="entry name" value="Znf_FYVE_PHD"/>
</dbReference>
<dbReference type="GO" id="GO:0003682">
    <property type="term" value="F:chromatin binding"/>
    <property type="evidence" value="ECO:0007669"/>
    <property type="project" value="InterPro"/>
</dbReference>
<evidence type="ECO:0000256" key="1">
    <source>
        <dbReference type="SAM" id="MobiDB-lite"/>
    </source>
</evidence>
<dbReference type="GeneID" id="34595435"/>
<dbReference type="PROSITE" id="PS51038">
    <property type="entry name" value="BAH"/>
    <property type="match status" value="1"/>
</dbReference>
<feature type="compositionally biased region" description="Basic residues" evidence="1">
    <location>
        <begin position="469"/>
        <end position="483"/>
    </location>
</feature>
<proteinExistence type="predicted"/>
<feature type="region of interest" description="Disordered" evidence="1">
    <location>
        <begin position="115"/>
        <end position="184"/>
    </location>
</feature>
<protein>
    <recommendedName>
        <fullName evidence="2">BAH domain-containing protein</fullName>
    </recommendedName>
</protein>
<dbReference type="SUPFAM" id="SSF57903">
    <property type="entry name" value="FYVE/PHD zinc finger"/>
    <property type="match status" value="1"/>
</dbReference>
<comment type="caution">
    <text evidence="3">The sequence shown here is derived from an EMBL/GenBank/DDBJ whole genome shotgun (WGS) entry which is preliminary data.</text>
</comment>
<organism evidence="3 4">
    <name type="scientific">Fonsecaea monophora</name>
    <dbReference type="NCBI Taxonomy" id="254056"/>
    <lineage>
        <taxon>Eukaryota</taxon>
        <taxon>Fungi</taxon>
        <taxon>Dikarya</taxon>
        <taxon>Ascomycota</taxon>
        <taxon>Pezizomycotina</taxon>
        <taxon>Eurotiomycetes</taxon>
        <taxon>Chaetothyriomycetidae</taxon>
        <taxon>Chaetothyriales</taxon>
        <taxon>Herpotrichiellaceae</taxon>
        <taxon>Fonsecaea</taxon>
    </lineage>
</organism>
<dbReference type="AlphaFoldDB" id="A0A177FN24"/>
<reference evidence="3 4" key="1">
    <citation type="submission" date="2016-03" db="EMBL/GenBank/DDBJ databases">
        <title>Draft genome sequence of the Fonsecaea monophora CBS 269.37.</title>
        <authorList>
            <person name="Bombassaro A."/>
            <person name="Vinicius W.A."/>
            <person name="De Hoog S."/>
            <person name="Sun J."/>
            <person name="Souza E.M."/>
            <person name="Raittz R.T."/>
            <person name="Costa F."/>
            <person name="Leao A.C."/>
            <person name="Tadra-Sfeir M.Z."/>
            <person name="Baura V."/>
            <person name="Balsanelli E."/>
            <person name="Pedrosa F.O."/>
            <person name="Moreno L.F."/>
            <person name="Steffens M.B."/>
            <person name="Xi L."/>
            <person name="Bocca A.L."/>
            <person name="Felipe M.S."/>
            <person name="Teixeira M."/>
            <person name="Telles Filho F.Q."/>
            <person name="Azevedo C.M."/>
            <person name="Gomes R."/>
            <person name="Vicente V.A."/>
        </authorList>
    </citation>
    <scope>NUCLEOTIDE SEQUENCE [LARGE SCALE GENOMIC DNA]</scope>
    <source>
        <strain evidence="3 4">CBS 269.37</strain>
    </source>
</reference>
<gene>
    <name evidence="3" type="ORF">AYO21_00253</name>
</gene>
<evidence type="ECO:0000313" key="4">
    <source>
        <dbReference type="Proteomes" id="UP000077002"/>
    </source>
</evidence>
<dbReference type="PANTHER" id="PTHR46364">
    <property type="entry name" value="OS08G0421900 PROTEIN"/>
    <property type="match status" value="1"/>
</dbReference>
<dbReference type="InterPro" id="IPR043151">
    <property type="entry name" value="BAH_sf"/>
</dbReference>
<dbReference type="OrthoDB" id="10259622at2759"/>
<dbReference type="InterPro" id="IPR022024">
    <property type="entry name" value="DUF3602"/>
</dbReference>
<name>A0A177FN24_9EURO</name>
<feature type="compositionally biased region" description="Acidic residues" evidence="1">
    <location>
        <begin position="131"/>
        <end position="142"/>
    </location>
</feature>
<dbReference type="CDD" id="cd04370">
    <property type="entry name" value="BAH"/>
    <property type="match status" value="1"/>
</dbReference>
<dbReference type="Pfam" id="PF12223">
    <property type="entry name" value="DUF3602"/>
    <property type="match status" value="1"/>
</dbReference>
<evidence type="ECO:0000259" key="2">
    <source>
        <dbReference type="PROSITE" id="PS51038"/>
    </source>
</evidence>